<dbReference type="KEGG" id="pman:OU5_1571"/>
<dbReference type="RefSeq" id="WP_010461364.1">
    <property type="nucleotide sequence ID" value="NZ_CP005960.1"/>
</dbReference>
<evidence type="ECO:0000313" key="3">
    <source>
        <dbReference type="Proteomes" id="UP000026913"/>
    </source>
</evidence>
<dbReference type="AlphaFoldDB" id="A0A024E7V6"/>
<dbReference type="HOGENOM" id="CLU_927077_0_0_6"/>
<evidence type="ECO:0000313" key="2">
    <source>
        <dbReference type="EMBL" id="AHZ68650.1"/>
    </source>
</evidence>
<dbReference type="EMBL" id="CP005960">
    <property type="protein sequence ID" value="AHZ68650.1"/>
    <property type="molecule type" value="Genomic_DNA"/>
</dbReference>
<dbReference type="Pfam" id="PF13271">
    <property type="entry name" value="DUF4062"/>
    <property type="match status" value="1"/>
</dbReference>
<dbReference type="Proteomes" id="UP000026913">
    <property type="component" value="Chromosome"/>
</dbReference>
<dbReference type="OrthoDB" id="5951860at2"/>
<protein>
    <recommendedName>
        <fullName evidence="1">DUF4062 domain-containing protein</fullName>
    </recommendedName>
</protein>
<reference evidence="2 3" key="1">
    <citation type="journal article" date="2012" name="J. Bacteriol.">
        <title>Genome sequence of cold-adapted Pseudomonas mandelii strain JR-1.</title>
        <authorList>
            <person name="Jang S.H."/>
            <person name="Kim J."/>
            <person name="Kim J."/>
            <person name="Hong S."/>
            <person name="Lee C."/>
        </authorList>
    </citation>
    <scope>NUCLEOTIDE SEQUENCE [LARGE SCALE GENOMIC DNA]</scope>
    <source>
        <strain evidence="2 3">JR-1</strain>
    </source>
</reference>
<accession>A0A024E7V6</accession>
<feature type="domain" description="DUF4062" evidence="1">
    <location>
        <begin position="2"/>
        <end position="83"/>
    </location>
</feature>
<name>A0A024E7V6_9PSED</name>
<gene>
    <name evidence="2" type="ORF">OU5_1571</name>
</gene>
<sequence>MKVFVSSVVRNFGPYRDAARKAVSLLGHTPVMCEDFGARPYSSQEACMTEVDQADVVVLILGADFGFQTGSGESVTQQEFRRAKAGAKPILAFLQDAPVEGLQKEFHWEVSDYVDGLFRATFTNEHELSDGIVRALNQLAVSRQAITEQEFILQLQQRSNNGRWGNRNEETRLELAFLPQPKLAGSLRLVHTQHEAFFLKLCQAGLSSLKAGYDDFDSAELTGLDTKGVVWRHHDSGMSWLSISLANPSSSSNPFNSYYISPSLVREKAQAAFDVLNDGKSGWFQLGLYGVAYKQFAEPPTGSATGFSMPHRSEQSLEERHLMIPASSVACSRWLDDVLFRFARKLST</sequence>
<evidence type="ECO:0000259" key="1">
    <source>
        <dbReference type="Pfam" id="PF13271"/>
    </source>
</evidence>
<organism evidence="2 3">
    <name type="scientific">Pseudomonas mandelii JR-1</name>
    <dbReference type="NCBI Taxonomy" id="1147786"/>
    <lineage>
        <taxon>Bacteria</taxon>
        <taxon>Pseudomonadati</taxon>
        <taxon>Pseudomonadota</taxon>
        <taxon>Gammaproteobacteria</taxon>
        <taxon>Pseudomonadales</taxon>
        <taxon>Pseudomonadaceae</taxon>
        <taxon>Pseudomonas</taxon>
    </lineage>
</organism>
<proteinExistence type="predicted"/>
<dbReference type="InterPro" id="IPR025139">
    <property type="entry name" value="DUF4062"/>
</dbReference>